<protein>
    <recommendedName>
        <fullName evidence="5">Chromosome partitioning protein ParA</fullName>
    </recommendedName>
</protein>
<dbReference type="KEGG" id="fpq:IB65_08450"/>
<keyword evidence="2" id="KW-0472">Membrane</keyword>
<feature type="coiled-coil region" evidence="1">
    <location>
        <begin position="72"/>
        <end position="126"/>
    </location>
</feature>
<proteinExistence type="predicted"/>
<dbReference type="EMBL" id="CP059075">
    <property type="protein sequence ID" value="QRE02749.1"/>
    <property type="molecule type" value="Genomic_DNA"/>
</dbReference>
<keyword evidence="1" id="KW-0175">Coiled coil</keyword>
<gene>
    <name evidence="3" type="ORF">H0H26_07400</name>
</gene>
<dbReference type="KEGG" id="fpk:IA06_08170"/>
<feature type="transmembrane region" description="Helical" evidence="2">
    <location>
        <begin position="12"/>
        <end position="30"/>
    </location>
</feature>
<evidence type="ECO:0000256" key="1">
    <source>
        <dbReference type="SAM" id="Coils"/>
    </source>
</evidence>
<dbReference type="RefSeq" id="WP_034098557.1">
    <property type="nucleotide sequence ID" value="NZ_BCNG01000007.1"/>
</dbReference>
<dbReference type="GeneID" id="66552114"/>
<keyword evidence="2" id="KW-1133">Transmembrane helix</keyword>
<dbReference type="AlphaFoldDB" id="A0A8G2FZJ5"/>
<evidence type="ECO:0000256" key="2">
    <source>
        <dbReference type="SAM" id="Phobius"/>
    </source>
</evidence>
<reference evidence="3 4" key="1">
    <citation type="submission" date="2020-07" db="EMBL/GenBank/DDBJ databases">
        <title>Genomic characterization of Flavobacterium psychrophilum strains.</title>
        <authorList>
            <person name="Castillo D."/>
            <person name="Jorgensen J."/>
            <person name="Middelboe M."/>
        </authorList>
    </citation>
    <scope>NUCLEOTIDE SEQUENCE [LARGE SCALE GENOMIC DNA]</scope>
    <source>
        <strain evidence="3 4">FPS-R7</strain>
    </source>
</reference>
<evidence type="ECO:0008006" key="5">
    <source>
        <dbReference type="Google" id="ProtNLM"/>
    </source>
</evidence>
<keyword evidence="2" id="KW-0812">Transmembrane</keyword>
<dbReference type="KEGG" id="fpw:IA04_08165"/>
<evidence type="ECO:0000313" key="3">
    <source>
        <dbReference type="EMBL" id="QRE02749.1"/>
    </source>
</evidence>
<organism evidence="3 4">
    <name type="scientific">Flavobacterium psychrophilum</name>
    <dbReference type="NCBI Taxonomy" id="96345"/>
    <lineage>
        <taxon>Bacteria</taxon>
        <taxon>Pseudomonadati</taxon>
        <taxon>Bacteroidota</taxon>
        <taxon>Flavobacteriia</taxon>
        <taxon>Flavobacteriales</taxon>
        <taxon>Flavobacteriaceae</taxon>
        <taxon>Flavobacterium</taxon>
    </lineage>
</organism>
<name>A0A8G2FZJ5_FLAPS</name>
<dbReference type="Proteomes" id="UP000596329">
    <property type="component" value="Chromosome"/>
</dbReference>
<accession>A0A8G2FZJ5</accession>
<dbReference type="KEGG" id="fpv:IA03_08230"/>
<evidence type="ECO:0000313" key="4">
    <source>
        <dbReference type="Proteomes" id="UP000596329"/>
    </source>
</evidence>
<sequence length="292" mass="32455">MTNKKSNNSGLKAVIVILSLLLLGNLWYVYKITNDCKAVETVLISEKDAVLKDLMIQKDSLNAAISSNTTLSDELIAERDKVQQLMADVEKSKGDVASMSKFKTEALKLRSNVAVLMKQVDHLKKENVKLTVQRDSTAVVLGESRKFADTLVNRNFKMANTIEKGSKLSVLNLEASAVRQKKSGKQISTDKASRADVLKISFMIAENQIAKSGDKTYYVQIIDTKNNILGEKNTYVSGEKSLTYSFVAAVKYENKTVKVEKDLEVKDVQSGAYFVNIFDKTELVSKTSFTLK</sequence>